<comment type="caution">
    <text evidence="10">The sequence shown here is derived from an EMBL/GenBank/DDBJ whole genome shotgun (WGS) entry which is preliminary data.</text>
</comment>
<dbReference type="PROSITE" id="PS51379">
    <property type="entry name" value="4FE4S_FER_2"/>
    <property type="match status" value="1"/>
</dbReference>
<dbReference type="InterPro" id="IPR051269">
    <property type="entry name" value="Fe-S_cluster_ET"/>
</dbReference>
<dbReference type="PANTHER" id="PTHR36923">
    <property type="entry name" value="FERREDOXIN"/>
    <property type="match status" value="1"/>
</dbReference>
<keyword evidence="7" id="KW-0003">3Fe-4S</keyword>
<evidence type="ECO:0000256" key="5">
    <source>
        <dbReference type="ARBA" id="ARBA00023004"/>
    </source>
</evidence>
<feature type="domain" description="4Fe-4S ferredoxin-type" evidence="9">
    <location>
        <begin position="1"/>
        <end position="29"/>
    </location>
</feature>
<keyword evidence="3 8" id="KW-0479">Metal-binding</keyword>
<evidence type="ECO:0000256" key="3">
    <source>
        <dbReference type="ARBA" id="ARBA00022723"/>
    </source>
</evidence>
<dbReference type="GO" id="GO:0009055">
    <property type="term" value="F:electron transfer activity"/>
    <property type="evidence" value="ECO:0007669"/>
    <property type="project" value="UniProtKB-UniRule"/>
</dbReference>
<reference evidence="10 11" key="1">
    <citation type="submission" date="2019-06" db="EMBL/GenBank/DDBJ databases">
        <title>Sequencing the genomes of 1000 actinobacteria strains.</title>
        <authorList>
            <person name="Klenk H.-P."/>
        </authorList>
    </citation>
    <scope>NUCLEOTIDE SEQUENCE [LARGE SCALE GENOMIC DNA]</scope>
    <source>
        <strain evidence="10 11">DSM 102131</strain>
    </source>
</reference>
<evidence type="ECO:0000256" key="4">
    <source>
        <dbReference type="ARBA" id="ARBA00022982"/>
    </source>
</evidence>
<dbReference type="GO" id="GO:0051538">
    <property type="term" value="F:3 iron, 4 sulfur cluster binding"/>
    <property type="evidence" value="ECO:0007669"/>
    <property type="project" value="UniProtKB-KW"/>
</dbReference>
<dbReference type="Gene3D" id="3.30.70.20">
    <property type="match status" value="1"/>
</dbReference>
<dbReference type="PRINTS" id="PR00352">
    <property type="entry name" value="3FE4SFRDOXIN"/>
</dbReference>
<dbReference type="AlphaFoldDB" id="A0A561WYR9"/>
<evidence type="ECO:0000256" key="2">
    <source>
        <dbReference type="ARBA" id="ARBA00022448"/>
    </source>
</evidence>
<dbReference type="Pfam" id="PF13370">
    <property type="entry name" value="Fer4_13"/>
    <property type="match status" value="1"/>
</dbReference>
<comment type="function">
    <text evidence="8">Ferredoxins are iron-sulfur proteins that transfer electrons in a wide variety of metabolic reactions.</text>
</comment>
<evidence type="ECO:0000256" key="1">
    <source>
        <dbReference type="ARBA" id="ARBA00001927"/>
    </source>
</evidence>
<dbReference type="EMBL" id="VIXA01000001">
    <property type="protein sequence ID" value="TWG29018.1"/>
    <property type="molecule type" value="Genomic_DNA"/>
</dbReference>
<sequence length="76" mass="8014">MRVEVDRETCVGSGNCVYFAPTVFDQDDRDGLVVVLVESPEPALRAATRTAALNCPVGAISVDRTNSGSPPVRPAP</sequence>
<organism evidence="10 11">
    <name type="scientific">Micromonospora palomenae</name>
    <dbReference type="NCBI Taxonomy" id="1461247"/>
    <lineage>
        <taxon>Bacteria</taxon>
        <taxon>Bacillati</taxon>
        <taxon>Actinomycetota</taxon>
        <taxon>Actinomycetes</taxon>
        <taxon>Micromonosporales</taxon>
        <taxon>Micromonosporaceae</taxon>
        <taxon>Micromonospora</taxon>
    </lineage>
</organism>
<dbReference type="SUPFAM" id="SSF54862">
    <property type="entry name" value="4Fe-4S ferredoxins"/>
    <property type="match status" value="1"/>
</dbReference>
<dbReference type="GO" id="GO:0005506">
    <property type="term" value="F:iron ion binding"/>
    <property type="evidence" value="ECO:0007669"/>
    <property type="project" value="UniProtKB-UniRule"/>
</dbReference>
<dbReference type="InterPro" id="IPR001080">
    <property type="entry name" value="3Fe4S_ferredoxin"/>
</dbReference>
<evidence type="ECO:0000313" key="11">
    <source>
        <dbReference type="Proteomes" id="UP000319927"/>
    </source>
</evidence>
<evidence type="ECO:0000256" key="8">
    <source>
        <dbReference type="RuleBase" id="RU368020"/>
    </source>
</evidence>
<evidence type="ECO:0000259" key="9">
    <source>
        <dbReference type="PROSITE" id="PS51379"/>
    </source>
</evidence>
<name>A0A561WYR9_9ACTN</name>
<evidence type="ECO:0000256" key="7">
    <source>
        <dbReference type="ARBA" id="ARBA00023291"/>
    </source>
</evidence>
<dbReference type="Proteomes" id="UP000319927">
    <property type="component" value="Unassembled WGS sequence"/>
</dbReference>
<dbReference type="OrthoDB" id="9803319at2"/>
<proteinExistence type="predicted"/>
<keyword evidence="11" id="KW-1185">Reference proteome</keyword>
<keyword evidence="5 8" id="KW-0408">Iron</keyword>
<evidence type="ECO:0000313" key="10">
    <source>
        <dbReference type="EMBL" id="TWG29018.1"/>
    </source>
</evidence>
<dbReference type="InterPro" id="IPR017896">
    <property type="entry name" value="4Fe4S_Fe-S-bd"/>
</dbReference>
<accession>A0A561WYR9</accession>
<dbReference type="PANTHER" id="PTHR36923:SF3">
    <property type="entry name" value="FERREDOXIN"/>
    <property type="match status" value="1"/>
</dbReference>
<comment type="cofactor">
    <cofactor evidence="1">
        <name>[3Fe-4S] cluster</name>
        <dbReference type="ChEBI" id="CHEBI:21137"/>
    </cofactor>
</comment>
<protein>
    <recommendedName>
        <fullName evidence="8">Ferredoxin</fullName>
    </recommendedName>
</protein>
<keyword evidence="2 8" id="KW-0813">Transport</keyword>
<keyword evidence="4 8" id="KW-0249">Electron transport</keyword>
<keyword evidence="6 8" id="KW-0411">Iron-sulfur</keyword>
<gene>
    <name evidence="10" type="ORF">FHX75_112185</name>
</gene>
<evidence type="ECO:0000256" key="6">
    <source>
        <dbReference type="ARBA" id="ARBA00023014"/>
    </source>
</evidence>